<dbReference type="Gene3D" id="3.10.450.50">
    <property type="match status" value="1"/>
</dbReference>
<organism evidence="2 3">
    <name type="scientific">Hymenobacter psychrophilus</name>
    <dbReference type="NCBI Taxonomy" id="651662"/>
    <lineage>
        <taxon>Bacteria</taxon>
        <taxon>Pseudomonadati</taxon>
        <taxon>Bacteroidota</taxon>
        <taxon>Cytophagia</taxon>
        <taxon>Cytophagales</taxon>
        <taxon>Hymenobacteraceae</taxon>
        <taxon>Hymenobacter</taxon>
    </lineage>
</organism>
<dbReference type="Pfam" id="PF12680">
    <property type="entry name" value="SnoaL_2"/>
    <property type="match status" value="1"/>
</dbReference>
<dbReference type="AlphaFoldDB" id="A0A1H3HTD6"/>
<dbReference type="OrthoDB" id="3475938at2"/>
<dbReference type="STRING" id="651662.SAMN04488069_106119"/>
<name>A0A1H3HTD6_9BACT</name>
<reference evidence="3" key="1">
    <citation type="submission" date="2016-10" db="EMBL/GenBank/DDBJ databases">
        <authorList>
            <person name="Varghese N."/>
            <person name="Submissions S."/>
        </authorList>
    </citation>
    <scope>NUCLEOTIDE SEQUENCE [LARGE SCALE GENOMIC DNA]</scope>
    <source>
        <strain evidence="3">CGMCC 1.8975</strain>
    </source>
</reference>
<evidence type="ECO:0000259" key="1">
    <source>
        <dbReference type="Pfam" id="PF12680"/>
    </source>
</evidence>
<dbReference type="SUPFAM" id="SSF54427">
    <property type="entry name" value="NTF2-like"/>
    <property type="match status" value="1"/>
</dbReference>
<dbReference type="InterPro" id="IPR037401">
    <property type="entry name" value="SnoaL-like"/>
</dbReference>
<sequence>MSTPLAVVQEYFALVDAFETKAAAYAAVLHPDVVQTEYPNGLYRTTQTRSLTGILDNLRLGRELLEQPHFEVHHTRLCDDGSVHVEGQWQATATSDAGPLLRGQRVSAHLCLIFEFKDGLIFRQRRYPCYEIL</sequence>
<gene>
    <name evidence="2" type="ORF">SAMN04488069_106119</name>
</gene>
<proteinExistence type="predicted"/>
<dbReference type="InterPro" id="IPR032710">
    <property type="entry name" value="NTF2-like_dom_sf"/>
</dbReference>
<protein>
    <submittedName>
        <fullName evidence="2">SnoaL-like domain-containing protein</fullName>
    </submittedName>
</protein>
<dbReference type="EMBL" id="FNOV01000006">
    <property type="protein sequence ID" value="SDY18058.1"/>
    <property type="molecule type" value="Genomic_DNA"/>
</dbReference>
<evidence type="ECO:0000313" key="2">
    <source>
        <dbReference type="EMBL" id="SDY18058.1"/>
    </source>
</evidence>
<feature type="domain" description="SnoaL-like" evidence="1">
    <location>
        <begin position="8"/>
        <end position="123"/>
    </location>
</feature>
<keyword evidence="3" id="KW-1185">Reference proteome</keyword>
<evidence type="ECO:0000313" key="3">
    <source>
        <dbReference type="Proteomes" id="UP000199249"/>
    </source>
</evidence>
<dbReference type="RefSeq" id="WP_092739767.1">
    <property type="nucleotide sequence ID" value="NZ_FNOV01000006.1"/>
</dbReference>
<dbReference type="Proteomes" id="UP000199249">
    <property type="component" value="Unassembled WGS sequence"/>
</dbReference>
<accession>A0A1H3HTD6</accession>